<reference evidence="1 2" key="1">
    <citation type="submission" date="2015-05" db="EMBL/GenBank/DDBJ databases">
        <title>Evolution of Trichinella species and genotypes.</title>
        <authorList>
            <person name="Korhonen P.K."/>
            <person name="Edoardo P."/>
            <person name="Giuseppe L.R."/>
            <person name="Gasser R.B."/>
        </authorList>
    </citation>
    <scope>NUCLEOTIDE SEQUENCE [LARGE SCALE GENOMIC DNA]</scope>
    <source>
        <strain evidence="1">ISS10</strain>
    </source>
</reference>
<dbReference type="OrthoDB" id="5854292at2759"/>
<keyword evidence="2" id="KW-1185">Reference proteome</keyword>
<comment type="caution">
    <text evidence="1">The sequence shown here is derived from an EMBL/GenBank/DDBJ whole genome shotgun (WGS) entry which is preliminary data.</text>
</comment>
<protein>
    <submittedName>
        <fullName evidence="1">Uncharacterized protein</fullName>
    </submittedName>
</protein>
<organism evidence="1 2">
    <name type="scientific">Trichinella nativa</name>
    <dbReference type="NCBI Taxonomy" id="6335"/>
    <lineage>
        <taxon>Eukaryota</taxon>
        <taxon>Metazoa</taxon>
        <taxon>Ecdysozoa</taxon>
        <taxon>Nematoda</taxon>
        <taxon>Enoplea</taxon>
        <taxon>Dorylaimia</taxon>
        <taxon>Trichinellida</taxon>
        <taxon>Trichinellidae</taxon>
        <taxon>Trichinella</taxon>
    </lineage>
</organism>
<evidence type="ECO:0000313" key="2">
    <source>
        <dbReference type="Proteomes" id="UP000054721"/>
    </source>
</evidence>
<proteinExistence type="predicted"/>
<name>A0A0V1KM24_9BILA</name>
<dbReference type="AlphaFoldDB" id="A0A0V1KM24"/>
<sequence>MSLQVVASSLHAAAYFLSLDQARNTMYYSRAQRYSRLPARRQDLRLTAEQTTTKCSAQFLIYHSPTNDILIFATEAGVRLLRKNFTSNLMRRNLFVIQGSFHNSRLQGSFFHFCQAVLRQELREKVKMLMAEAFFPVNLIPVGFKILNVWTSGEVEPCSTIPSRSGFLPLKFSFGMSTLIIDEQGKTETVVRRRDSVRDSAAH</sequence>
<dbReference type="EMBL" id="JYDW01000437">
    <property type="protein sequence ID" value="KRZ48271.1"/>
    <property type="molecule type" value="Genomic_DNA"/>
</dbReference>
<accession>A0A0V1KM24</accession>
<evidence type="ECO:0000313" key="1">
    <source>
        <dbReference type="EMBL" id="KRZ48271.1"/>
    </source>
</evidence>
<dbReference type="STRING" id="6335.A0A0V1KM24"/>
<gene>
    <name evidence="1" type="ORF">T02_6730</name>
</gene>
<dbReference type="Proteomes" id="UP000054721">
    <property type="component" value="Unassembled WGS sequence"/>
</dbReference>